<reference evidence="1" key="1">
    <citation type="submission" date="2022-04" db="EMBL/GenBank/DDBJ databases">
        <title>Chromosome-scale genome assembly of Holotrichia oblita Faldermann.</title>
        <authorList>
            <person name="Rongchong L."/>
        </authorList>
    </citation>
    <scope>NUCLEOTIDE SEQUENCE</scope>
    <source>
        <strain evidence="1">81SQS9</strain>
    </source>
</reference>
<dbReference type="EMBL" id="CM043016">
    <property type="protein sequence ID" value="KAI4466905.1"/>
    <property type="molecule type" value="Genomic_DNA"/>
</dbReference>
<comment type="caution">
    <text evidence="1">The sequence shown here is derived from an EMBL/GenBank/DDBJ whole genome shotgun (WGS) entry which is preliminary data.</text>
</comment>
<accession>A0ACB9TJB0</accession>
<evidence type="ECO:0000313" key="1">
    <source>
        <dbReference type="EMBL" id="KAI4466905.1"/>
    </source>
</evidence>
<gene>
    <name evidence="1" type="ORF">MML48_2g00018935</name>
</gene>
<proteinExistence type="predicted"/>
<evidence type="ECO:0000313" key="2">
    <source>
        <dbReference type="Proteomes" id="UP001056778"/>
    </source>
</evidence>
<dbReference type="Proteomes" id="UP001056778">
    <property type="component" value="Chromosome 2"/>
</dbReference>
<keyword evidence="2" id="KW-1185">Reference proteome</keyword>
<name>A0ACB9TJB0_HOLOL</name>
<protein>
    <submittedName>
        <fullName evidence="1">Mitochondrial distribution regulator misato</fullName>
    </submittedName>
</protein>
<organism evidence="1 2">
    <name type="scientific">Holotrichia oblita</name>
    <name type="common">Chafer beetle</name>
    <dbReference type="NCBI Taxonomy" id="644536"/>
    <lineage>
        <taxon>Eukaryota</taxon>
        <taxon>Metazoa</taxon>
        <taxon>Ecdysozoa</taxon>
        <taxon>Arthropoda</taxon>
        <taxon>Hexapoda</taxon>
        <taxon>Insecta</taxon>
        <taxon>Pterygota</taxon>
        <taxon>Neoptera</taxon>
        <taxon>Endopterygota</taxon>
        <taxon>Coleoptera</taxon>
        <taxon>Polyphaga</taxon>
        <taxon>Scarabaeiformia</taxon>
        <taxon>Scarabaeidae</taxon>
        <taxon>Melolonthinae</taxon>
        <taxon>Holotrichia</taxon>
    </lineage>
</organism>
<sequence>MSCTTFGTATNVTNISKGLTLKKPFPSFFDNKVGVHGNISSILRRETDDVQSIPILAGLHSCNEISATIESLHTEAKKIKVERFPQFTSTGLEKDEYKECLEKLLDLKECYEENYLL</sequence>